<feature type="chain" id="PRO_5025390586" description="Peptidase A1 domain-containing protein" evidence="3">
    <location>
        <begin position="21"/>
        <end position="343"/>
    </location>
</feature>
<dbReference type="AlphaFoldDB" id="A0A6A5XXZ6"/>
<evidence type="ECO:0000256" key="3">
    <source>
        <dbReference type="SAM" id="SignalP"/>
    </source>
</evidence>
<keyword evidence="2" id="KW-0472">Membrane</keyword>
<evidence type="ECO:0000256" key="1">
    <source>
        <dbReference type="SAM" id="MobiDB-lite"/>
    </source>
</evidence>
<keyword evidence="2" id="KW-1133">Transmembrane helix</keyword>
<keyword evidence="2" id="KW-0812">Transmembrane</keyword>
<dbReference type="OrthoDB" id="4524137at2759"/>
<dbReference type="GeneID" id="54278670"/>
<feature type="signal peptide" evidence="3">
    <location>
        <begin position="1"/>
        <end position="20"/>
    </location>
</feature>
<dbReference type="Proteomes" id="UP000799778">
    <property type="component" value="Unassembled WGS sequence"/>
</dbReference>
<dbReference type="RefSeq" id="XP_033385849.1">
    <property type="nucleotide sequence ID" value="XM_033521273.1"/>
</dbReference>
<evidence type="ECO:0000313" key="4">
    <source>
        <dbReference type="EMBL" id="KAF2017510.1"/>
    </source>
</evidence>
<proteinExistence type="predicted"/>
<reference evidence="4" key="1">
    <citation type="journal article" date="2020" name="Stud. Mycol.">
        <title>101 Dothideomycetes genomes: a test case for predicting lifestyles and emergence of pathogens.</title>
        <authorList>
            <person name="Haridas S."/>
            <person name="Albert R."/>
            <person name="Binder M."/>
            <person name="Bloem J."/>
            <person name="Labutti K."/>
            <person name="Salamov A."/>
            <person name="Andreopoulos B."/>
            <person name="Baker S."/>
            <person name="Barry K."/>
            <person name="Bills G."/>
            <person name="Bluhm B."/>
            <person name="Cannon C."/>
            <person name="Castanera R."/>
            <person name="Culley D."/>
            <person name="Daum C."/>
            <person name="Ezra D."/>
            <person name="Gonzalez J."/>
            <person name="Henrissat B."/>
            <person name="Kuo A."/>
            <person name="Liang C."/>
            <person name="Lipzen A."/>
            <person name="Lutzoni F."/>
            <person name="Magnuson J."/>
            <person name="Mondo S."/>
            <person name="Nolan M."/>
            <person name="Ohm R."/>
            <person name="Pangilinan J."/>
            <person name="Park H.-J."/>
            <person name="Ramirez L."/>
            <person name="Alfaro M."/>
            <person name="Sun H."/>
            <person name="Tritt A."/>
            <person name="Yoshinaga Y."/>
            <person name="Zwiers L.-H."/>
            <person name="Turgeon B."/>
            <person name="Goodwin S."/>
            <person name="Spatafora J."/>
            <person name="Crous P."/>
            <person name="Grigoriev I."/>
        </authorList>
    </citation>
    <scope>NUCLEOTIDE SEQUENCE</scope>
    <source>
        <strain evidence="4">CBS 175.79</strain>
    </source>
</reference>
<evidence type="ECO:0000313" key="5">
    <source>
        <dbReference type="Proteomes" id="UP000799778"/>
    </source>
</evidence>
<protein>
    <recommendedName>
        <fullName evidence="6">Peptidase A1 domain-containing protein</fullName>
    </recommendedName>
</protein>
<sequence>MHSPVHLFLLLSAVCPLVCSQEGLTVPPLYPFVIPVYGPSDENSSLPEIPAISGIGIPDRSSSLDMFRIFINDTTPSKKTPAFQRAIVDASKRPLYLVTVADEFIVTLGLNANLTAVASLGYNESDPVNVTTVPFGLNIGRKDVFNGSISLNGNYDANRINSTSWINLGLQKSFLERGTLNVTANVHSMNGKKVIETNATTILIDFNSPAITLPKGHNCTDLHISSLDSNSASSIHISDYLIANETRCQVSSNDGENSKVILGRPFFQATYLYAEKDGSVFLAQANDYKLPPKAEKFDKQGKLQPPTAPEGYVSPGKSSGTIMTVTMSNVFLAALLVILWDLK</sequence>
<gene>
    <name evidence="4" type="ORF">BU24DRAFT_151907</name>
</gene>
<name>A0A6A5XXZ6_9PLEO</name>
<keyword evidence="5" id="KW-1185">Reference proteome</keyword>
<organism evidence="4 5">
    <name type="scientific">Aaosphaeria arxii CBS 175.79</name>
    <dbReference type="NCBI Taxonomy" id="1450172"/>
    <lineage>
        <taxon>Eukaryota</taxon>
        <taxon>Fungi</taxon>
        <taxon>Dikarya</taxon>
        <taxon>Ascomycota</taxon>
        <taxon>Pezizomycotina</taxon>
        <taxon>Dothideomycetes</taxon>
        <taxon>Pleosporomycetidae</taxon>
        <taxon>Pleosporales</taxon>
        <taxon>Pleosporales incertae sedis</taxon>
        <taxon>Aaosphaeria</taxon>
    </lineage>
</organism>
<feature type="region of interest" description="Disordered" evidence="1">
    <location>
        <begin position="296"/>
        <end position="315"/>
    </location>
</feature>
<dbReference type="EMBL" id="ML978068">
    <property type="protein sequence ID" value="KAF2017510.1"/>
    <property type="molecule type" value="Genomic_DNA"/>
</dbReference>
<evidence type="ECO:0000256" key="2">
    <source>
        <dbReference type="SAM" id="Phobius"/>
    </source>
</evidence>
<evidence type="ECO:0008006" key="6">
    <source>
        <dbReference type="Google" id="ProtNLM"/>
    </source>
</evidence>
<feature type="transmembrane region" description="Helical" evidence="2">
    <location>
        <begin position="322"/>
        <end position="342"/>
    </location>
</feature>
<accession>A0A6A5XXZ6</accession>
<keyword evidence="3" id="KW-0732">Signal</keyword>